<accession>A0ABU5K9Y6</accession>
<dbReference type="SUPFAM" id="SSF51735">
    <property type="entry name" value="NAD(P)-binding Rossmann-fold domains"/>
    <property type="match status" value="1"/>
</dbReference>
<dbReference type="Proteomes" id="UP001291999">
    <property type="component" value="Unassembled WGS sequence"/>
</dbReference>
<gene>
    <name evidence="4" type="ORF">SFC79_08440</name>
</gene>
<evidence type="ECO:0000256" key="1">
    <source>
        <dbReference type="ARBA" id="ARBA00022857"/>
    </source>
</evidence>
<comment type="caution">
    <text evidence="4">The sequence shown here is derived from an EMBL/GenBank/DDBJ whole genome shotgun (WGS) entry which is preliminary data.</text>
</comment>
<dbReference type="Pfam" id="PF08240">
    <property type="entry name" value="ADH_N"/>
    <property type="match status" value="1"/>
</dbReference>
<organism evidence="4 5">
    <name type="scientific">Nocardioides renjunii</name>
    <dbReference type="NCBI Taxonomy" id="3095075"/>
    <lineage>
        <taxon>Bacteria</taxon>
        <taxon>Bacillati</taxon>
        <taxon>Actinomycetota</taxon>
        <taxon>Actinomycetes</taxon>
        <taxon>Propionibacteriales</taxon>
        <taxon>Nocardioidaceae</taxon>
        <taxon>Nocardioides</taxon>
    </lineage>
</organism>
<dbReference type="InterPro" id="IPR011032">
    <property type="entry name" value="GroES-like_sf"/>
</dbReference>
<dbReference type="SMART" id="SM00829">
    <property type="entry name" value="PKS_ER"/>
    <property type="match status" value="1"/>
</dbReference>
<sequence>MMQAIVQRAYGGPEVLVLEDVEAPDPGTGQVRVAVTAAGVHLLDATLREGVAGPFGRAELPLTPGREVAGVVDAVGPDVDRSWLGRRVVAHLGVLSGGYATRALAPAAALLPLADHVTEADAVAMVGTGRTALGILEEAAIGPDDTVLVTSAAGGLGTLLVQAAVQAGARVVGVAGGAAKSALVASYGAHPVDYLEPGWPREVSDLLGDERPVTVALDGVGGAVGRAAFELVAPGGRLVMFGWTAGEAMPLTAQDVFERGVAVTAAIGARMFARPGGIQGLAREAVERLGTGAWRPTTTGFPLADAAEAHRALAGRRTTGKVVLLT</sequence>
<evidence type="ECO:0000313" key="5">
    <source>
        <dbReference type="Proteomes" id="UP001291999"/>
    </source>
</evidence>
<dbReference type="Gene3D" id="3.40.50.720">
    <property type="entry name" value="NAD(P)-binding Rossmann-like Domain"/>
    <property type="match status" value="1"/>
</dbReference>
<evidence type="ECO:0000313" key="4">
    <source>
        <dbReference type="EMBL" id="MDZ5661788.1"/>
    </source>
</evidence>
<evidence type="ECO:0000256" key="2">
    <source>
        <dbReference type="ARBA" id="ARBA00023002"/>
    </source>
</evidence>
<dbReference type="InterPro" id="IPR013149">
    <property type="entry name" value="ADH-like_C"/>
</dbReference>
<dbReference type="InterPro" id="IPR020843">
    <property type="entry name" value="ER"/>
</dbReference>
<protein>
    <submittedName>
        <fullName evidence="4">Zinc-binding dehydrogenase</fullName>
    </submittedName>
</protein>
<dbReference type="SUPFAM" id="SSF50129">
    <property type="entry name" value="GroES-like"/>
    <property type="match status" value="1"/>
</dbReference>
<keyword evidence="1" id="KW-0521">NADP</keyword>
<keyword evidence="2" id="KW-0560">Oxidoreductase</keyword>
<name>A0ABU5K9Y6_9ACTN</name>
<dbReference type="Pfam" id="PF00107">
    <property type="entry name" value="ADH_zinc_N"/>
    <property type="match status" value="1"/>
</dbReference>
<dbReference type="EMBL" id="JAXQPW010000002">
    <property type="protein sequence ID" value="MDZ5661788.1"/>
    <property type="molecule type" value="Genomic_DNA"/>
</dbReference>
<dbReference type="PANTHER" id="PTHR48106">
    <property type="entry name" value="QUINONE OXIDOREDUCTASE PIG3-RELATED"/>
    <property type="match status" value="1"/>
</dbReference>
<reference evidence="4 5" key="1">
    <citation type="submission" date="2023-11" db="EMBL/GenBank/DDBJ databases">
        <title>Novel species in genus Nocardioides.</title>
        <authorList>
            <person name="Zhou H."/>
        </authorList>
    </citation>
    <scope>NUCLEOTIDE SEQUENCE [LARGE SCALE GENOMIC DNA]</scope>
    <source>
        <strain evidence="4 5">S-58</strain>
    </source>
</reference>
<dbReference type="InterPro" id="IPR013154">
    <property type="entry name" value="ADH-like_N"/>
</dbReference>
<feature type="domain" description="Enoyl reductase (ER)" evidence="3">
    <location>
        <begin position="11"/>
        <end position="324"/>
    </location>
</feature>
<keyword evidence="5" id="KW-1185">Reference proteome</keyword>
<evidence type="ECO:0000259" key="3">
    <source>
        <dbReference type="SMART" id="SM00829"/>
    </source>
</evidence>
<dbReference type="PANTHER" id="PTHR48106:SF13">
    <property type="entry name" value="QUINONE OXIDOREDUCTASE-RELATED"/>
    <property type="match status" value="1"/>
</dbReference>
<proteinExistence type="predicted"/>
<dbReference type="RefSeq" id="WP_253943493.1">
    <property type="nucleotide sequence ID" value="NZ_JAXQPW010000002.1"/>
</dbReference>
<dbReference type="InterPro" id="IPR036291">
    <property type="entry name" value="NAD(P)-bd_dom_sf"/>
</dbReference>
<dbReference type="Gene3D" id="3.90.180.10">
    <property type="entry name" value="Medium-chain alcohol dehydrogenases, catalytic domain"/>
    <property type="match status" value="1"/>
</dbReference>